<comment type="caution">
    <text evidence="3">The sequence shown here is derived from an EMBL/GenBank/DDBJ whole genome shotgun (WGS) entry which is preliminary data.</text>
</comment>
<gene>
    <name evidence="3" type="ORF">KGF56_000172</name>
</gene>
<dbReference type="GO" id="GO:0005737">
    <property type="term" value="C:cytoplasm"/>
    <property type="evidence" value="ECO:0007669"/>
    <property type="project" value="TreeGrafter"/>
</dbReference>
<dbReference type="InterPro" id="IPR023210">
    <property type="entry name" value="NADP_OxRdtase_dom"/>
</dbReference>
<dbReference type="EMBL" id="JAHUZD010000019">
    <property type="protein sequence ID" value="KAI3406880.2"/>
    <property type="molecule type" value="Genomic_DNA"/>
</dbReference>
<accession>A0AAI9X0D5</accession>
<protein>
    <recommendedName>
        <fullName evidence="2">NADP-dependent oxidoreductase domain-containing protein</fullName>
    </recommendedName>
</protein>
<keyword evidence="4" id="KW-1185">Reference proteome</keyword>
<dbReference type="InterPro" id="IPR050791">
    <property type="entry name" value="Aldo-Keto_reductase"/>
</dbReference>
<dbReference type="InterPro" id="IPR036812">
    <property type="entry name" value="NAD(P)_OxRdtase_dom_sf"/>
</dbReference>
<dbReference type="PANTHER" id="PTHR43625">
    <property type="entry name" value="AFLATOXIN B1 ALDEHYDE REDUCTASE"/>
    <property type="match status" value="1"/>
</dbReference>
<dbReference type="Pfam" id="PF00248">
    <property type="entry name" value="Aldo_ket_red"/>
    <property type="match status" value="1"/>
</dbReference>
<dbReference type="SUPFAM" id="SSF51430">
    <property type="entry name" value="NAD(P)-linked oxidoreductase"/>
    <property type="match status" value="1"/>
</dbReference>
<dbReference type="CDD" id="cd19077">
    <property type="entry name" value="AKR_AKR8A1-2"/>
    <property type="match status" value="1"/>
</dbReference>
<organism evidence="3 4">
    <name type="scientific">Candida oxycetoniae</name>
    <dbReference type="NCBI Taxonomy" id="497107"/>
    <lineage>
        <taxon>Eukaryota</taxon>
        <taxon>Fungi</taxon>
        <taxon>Dikarya</taxon>
        <taxon>Ascomycota</taxon>
        <taxon>Saccharomycotina</taxon>
        <taxon>Pichiomycetes</taxon>
        <taxon>Debaryomycetaceae</taxon>
        <taxon>Candida/Lodderomyces clade</taxon>
        <taxon>Candida</taxon>
    </lineage>
</organism>
<dbReference type="GeneID" id="73377789"/>
<dbReference type="GO" id="GO:0016491">
    <property type="term" value="F:oxidoreductase activity"/>
    <property type="evidence" value="ECO:0007669"/>
    <property type="project" value="UniProtKB-KW"/>
</dbReference>
<sequence>MSKPVEIPGKFGFGTMSMTWKPNPPPFEQSIETLEFVTSHPEFSTKLLNGGEFYGPDDANLKLLKEFVDQNPPELNKQLIISIKGGCNAKTLHPDGSRASISRSIENVASYFPPKGQRPTLLFEIARVDSKVPYEETIGYIKEYVDKGVIDGISLSEVGIKSLKKAISVAPISCVELELSLFSQEVFDNGILEELSKTRIPMIAYSPLCRGILTDSTAENPEKFLQNIKESGDIRNILDRFQSETFNKNLPALQALYKFAHEVKHTSLESLSLSWILKVSEQKNFRGIKQITKILPIPSGSTKQRVESNFGSIVQLTDDDLQQIEEILKQHPIHGLRYNAQLEGTLFQ</sequence>
<feature type="domain" description="NADP-dependent oxidoreductase" evidence="2">
    <location>
        <begin position="11"/>
        <end position="328"/>
    </location>
</feature>
<name>A0AAI9X0D5_9ASCO</name>
<evidence type="ECO:0000259" key="2">
    <source>
        <dbReference type="Pfam" id="PF00248"/>
    </source>
</evidence>
<evidence type="ECO:0000313" key="3">
    <source>
        <dbReference type="EMBL" id="KAI3406880.2"/>
    </source>
</evidence>
<dbReference type="Gene3D" id="3.20.20.100">
    <property type="entry name" value="NADP-dependent oxidoreductase domain"/>
    <property type="match status" value="1"/>
</dbReference>
<proteinExistence type="predicted"/>
<dbReference type="PANTHER" id="PTHR43625:SF78">
    <property type="entry name" value="PYRIDOXAL REDUCTASE-RELATED"/>
    <property type="match status" value="1"/>
</dbReference>
<dbReference type="AlphaFoldDB" id="A0AAI9X0D5"/>
<evidence type="ECO:0000256" key="1">
    <source>
        <dbReference type="ARBA" id="ARBA00023002"/>
    </source>
</evidence>
<evidence type="ECO:0000313" key="4">
    <source>
        <dbReference type="Proteomes" id="UP001202479"/>
    </source>
</evidence>
<reference evidence="3" key="1">
    <citation type="journal article" date="2022" name="DNA Res.">
        <title>Genome analysis of five recently described species of the CUG-Ser clade uncovers Candida theae as a new hybrid lineage with pathogenic potential in the Candida parapsilosis species complex.</title>
        <authorList>
            <person name="Mixao V."/>
            <person name="Del Olmo V."/>
            <person name="Hegedusova E."/>
            <person name="Saus E."/>
            <person name="Pryszcz L."/>
            <person name="Cillingova A."/>
            <person name="Nosek J."/>
            <person name="Gabaldon T."/>
        </authorList>
    </citation>
    <scope>NUCLEOTIDE SEQUENCE</scope>
    <source>
        <strain evidence="3">CBS 10844</strain>
    </source>
</reference>
<dbReference type="RefSeq" id="XP_049182625.1">
    <property type="nucleotide sequence ID" value="XM_049322872.1"/>
</dbReference>
<keyword evidence="1" id="KW-0560">Oxidoreductase</keyword>
<dbReference type="Proteomes" id="UP001202479">
    <property type="component" value="Unassembled WGS sequence"/>
</dbReference>